<keyword evidence="2" id="KW-1185">Reference proteome</keyword>
<organism evidence="1 2">
    <name type="scientific">Stephania japonica</name>
    <dbReference type="NCBI Taxonomy" id="461633"/>
    <lineage>
        <taxon>Eukaryota</taxon>
        <taxon>Viridiplantae</taxon>
        <taxon>Streptophyta</taxon>
        <taxon>Embryophyta</taxon>
        <taxon>Tracheophyta</taxon>
        <taxon>Spermatophyta</taxon>
        <taxon>Magnoliopsida</taxon>
        <taxon>Ranunculales</taxon>
        <taxon>Menispermaceae</taxon>
        <taxon>Menispermoideae</taxon>
        <taxon>Cissampelideae</taxon>
        <taxon>Stephania</taxon>
    </lineage>
</organism>
<evidence type="ECO:0000313" key="2">
    <source>
        <dbReference type="Proteomes" id="UP001417504"/>
    </source>
</evidence>
<dbReference type="AlphaFoldDB" id="A0AAP0HJD0"/>
<protein>
    <submittedName>
        <fullName evidence="1">Uncharacterized protein</fullName>
    </submittedName>
</protein>
<evidence type="ECO:0000313" key="1">
    <source>
        <dbReference type="EMBL" id="KAK9090703.1"/>
    </source>
</evidence>
<dbReference type="EMBL" id="JBBNAE010000010">
    <property type="protein sequence ID" value="KAK9090703.1"/>
    <property type="molecule type" value="Genomic_DNA"/>
</dbReference>
<name>A0AAP0HJD0_9MAGN</name>
<comment type="caution">
    <text evidence="1">The sequence shown here is derived from an EMBL/GenBank/DDBJ whole genome shotgun (WGS) entry which is preliminary data.</text>
</comment>
<dbReference type="Proteomes" id="UP001417504">
    <property type="component" value="Unassembled WGS sequence"/>
</dbReference>
<sequence length="76" mass="8649">MMMIDYLKKMNGLTNSLATTGAPILDDDLITSTIAGLDMEYMSITTSLLRDENLKWTDVFESLFSYEDRMSQIQSL</sequence>
<proteinExistence type="predicted"/>
<accession>A0AAP0HJD0</accession>
<reference evidence="1 2" key="1">
    <citation type="submission" date="2024-01" db="EMBL/GenBank/DDBJ databases">
        <title>Genome assemblies of Stephania.</title>
        <authorList>
            <person name="Yang L."/>
        </authorList>
    </citation>
    <scope>NUCLEOTIDE SEQUENCE [LARGE SCALE GENOMIC DNA]</scope>
    <source>
        <strain evidence="1">QJT</strain>
        <tissue evidence="1">Leaf</tissue>
    </source>
</reference>
<gene>
    <name evidence="1" type="ORF">Sjap_023880</name>
</gene>